<comment type="caution">
    <text evidence="5">The sequence shown here is derived from an EMBL/GenBank/DDBJ whole genome shotgun (WGS) entry which is preliminary data.</text>
</comment>
<sequence length="773" mass="77944">MSNPTIAITGVGLITGAGDDVEKCWASLVEGTTGIRQNTLFDTSELLSSWVGLVTAEQRADIDRCYSLAATAVSEALAGSGLDLSTVDRDRVAVVVGSSLGAMSTLEDVHRKLVATGELDAVKAAGSQVYCVGDFIAAEFDLRGPRIVLSNACAASAVAVGYAAELLWRGDVDYVVCGGVDPIAFLSASGFTSLGALDPEPCSPMAASTGLTLGEGAGFMILEAPHTAAERGADVLAEVGGYGLTCDGYHQTAPDPGGKGAFASMKQALHTAGLTPSDVDYINLHGTGTPANDVSEPKAIKLLYQGGATPPVSSTKSMVGHTLGAAGAVEGVVSTLAISRGALPPTINTRGIEPPSKLDIIPDTGRPGSPAVVLSNSFAFGGNNATVVYTKPGQPTGAKPTEAVRDVLITGVAGLAGSATDTEALTKSFVDNESCFAQQVDIDGLGNVPFGRVDTSVLAGKLNPGKARRMDPLSILASSVVRDVYARHGKQSRAEQEETGIVFATGIGPCSSVVGFHEPVITGGMAAANPLIFPNTVVNAAAGHVAMQYRYRGYTATIVNGGTSSVLALQLASRVIARGGAERIMVVVADEYPQPAVRTVASLPGYSRDGAVVPHGRTGAVLSEGAVAILLESPEAASSRGATALASVAGFGLSGESVGIGGLGPDGSAWARSLRLAMGDAGDRPVDAVVSAASGRRLVDLAEKRALAAAGLAETPVVTPKAVFGETFGSAAGLGLVAALTGGVHGRVLLSSFAYGGSYAAAVLDIPSAGEES</sequence>
<dbReference type="PANTHER" id="PTHR11712:SF336">
    <property type="entry name" value="3-OXOACYL-[ACYL-CARRIER-PROTEIN] SYNTHASE, MITOCHONDRIAL"/>
    <property type="match status" value="1"/>
</dbReference>
<dbReference type="Pfam" id="PF00109">
    <property type="entry name" value="ketoacyl-synt"/>
    <property type="match status" value="2"/>
</dbReference>
<dbReference type="InterPro" id="IPR000794">
    <property type="entry name" value="Beta-ketoacyl_synthase"/>
</dbReference>
<evidence type="ECO:0000259" key="4">
    <source>
        <dbReference type="PROSITE" id="PS52004"/>
    </source>
</evidence>
<organism evidence="5 6">
    <name type="scientific">Labedaea rhizosphaerae</name>
    <dbReference type="NCBI Taxonomy" id="598644"/>
    <lineage>
        <taxon>Bacteria</taxon>
        <taxon>Bacillati</taxon>
        <taxon>Actinomycetota</taxon>
        <taxon>Actinomycetes</taxon>
        <taxon>Pseudonocardiales</taxon>
        <taxon>Pseudonocardiaceae</taxon>
        <taxon>Labedaea</taxon>
    </lineage>
</organism>
<dbReference type="SUPFAM" id="SSF53901">
    <property type="entry name" value="Thiolase-like"/>
    <property type="match status" value="4"/>
</dbReference>
<dbReference type="InterPro" id="IPR016039">
    <property type="entry name" value="Thiolase-like"/>
</dbReference>
<comment type="similarity">
    <text evidence="1 3">Belongs to the thiolase-like superfamily. Beta-ketoacyl-ACP synthases family.</text>
</comment>
<dbReference type="Proteomes" id="UP000295444">
    <property type="component" value="Unassembled WGS sequence"/>
</dbReference>
<dbReference type="InterPro" id="IPR020841">
    <property type="entry name" value="PKS_Beta-ketoAc_synthase_dom"/>
</dbReference>
<dbReference type="EMBL" id="SNXZ01000004">
    <property type="protein sequence ID" value="TDP96478.1"/>
    <property type="molecule type" value="Genomic_DNA"/>
</dbReference>
<dbReference type="AlphaFoldDB" id="A0A4V3CZ34"/>
<dbReference type="PROSITE" id="PS52004">
    <property type="entry name" value="KS3_2"/>
    <property type="match status" value="1"/>
</dbReference>
<evidence type="ECO:0000313" key="6">
    <source>
        <dbReference type="Proteomes" id="UP000295444"/>
    </source>
</evidence>
<evidence type="ECO:0000313" key="5">
    <source>
        <dbReference type="EMBL" id="TDP96478.1"/>
    </source>
</evidence>
<dbReference type="Gene3D" id="3.40.47.10">
    <property type="match status" value="2"/>
</dbReference>
<keyword evidence="6" id="KW-1185">Reference proteome</keyword>
<keyword evidence="2 3" id="KW-0808">Transferase</keyword>
<evidence type="ECO:0000256" key="1">
    <source>
        <dbReference type="ARBA" id="ARBA00008467"/>
    </source>
</evidence>
<dbReference type="OrthoDB" id="9808669at2"/>
<dbReference type="SMART" id="SM00825">
    <property type="entry name" value="PKS_KS"/>
    <property type="match status" value="1"/>
</dbReference>
<gene>
    <name evidence="5" type="ORF">EV186_104466</name>
</gene>
<dbReference type="CDD" id="cd00834">
    <property type="entry name" value="KAS_I_II"/>
    <property type="match status" value="1"/>
</dbReference>
<reference evidence="5 6" key="1">
    <citation type="submission" date="2019-03" db="EMBL/GenBank/DDBJ databases">
        <title>Genomic Encyclopedia of Type Strains, Phase IV (KMG-IV): sequencing the most valuable type-strain genomes for metagenomic binning, comparative biology and taxonomic classification.</title>
        <authorList>
            <person name="Goeker M."/>
        </authorList>
    </citation>
    <scope>NUCLEOTIDE SEQUENCE [LARGE SCALE GENOMIC DNA]</scope>
    <source>
        <strain evidence="5 6">DSM 45361</strain>
    </source>
</reference>
<dbReference type="GO" id="GO:0004315">
    <property type="term" value="F:3-oxoacyl-[acyl-carrier-protein] synthase activity"/>
    <property type="evidence" value="ECO:0007669"/>
    <property type="project" value="TreeGrafter"/>
</dbReference>
<protein>
    <submittedName>
        <fullName evidence="5">3-oxoacyl-[acyl-carrier-protein] synthase II</fullName>
    </submittedName>
</protein>
<feature type="domain" description="Ketosynthase family 3 (KS3)" evidence="4">
    <location>
        <begin position="3"/>
        <end position="391"/>
    </location>
</feature>
<dbReference type="InterPro" id="IPR014030">
    <property type="entry name" value="Ketoacyl_synth_N"/>
</dbReference>
<dbReference type="InterPro" id="IPR014031">
    <property type="entry name" value="Ketoacyl_synth_C"/>
</dbReference>
<dbReference type="Pfam" id="PF02801">
    <property type="entry name" value="Ketoacyl-synt_C"/>
    <property type="match status" value="2"/>
</dbReference>
<accession>A0A4V3CZ34</accession>
<evidence type="ECO:0000256" key="3">
    <source>
        <dbReference type="RuleBase" id="RU003694"/>
    </source>
</evidence>
<dbReference type="RefSeq" id="WP_133851823.1">
    <property type="nucleotide sequence ID" value="NZ_SNXZ01000004.1"/>
</dbReference>
<dbReference type="GO" id="GO:0006633">
    <property type="term" value="P:fatty acid biosynthetic process"/>
    <property type="evidence" value="ECO:0007669"/>
    <property type="project" value="TreeGrafter"/>
</dbReference>
<dbReference type="PANTHER" id="PTHR11712">
    <property type="entry name" value="POLYKETIDE SYNTHASE-RELATED"/>
    <property type="match status" value="1"/>
</dbReference>
<evidence type="ECO:0000256" key="2">
    <source>
        <dbReference type="ARBA" id="ARBA00022679"/>
    </source>
</evidence>
<proteinExistence type="inferred from homology"/>
<name>A0A4V3CZ34_LABRH</name>